<evidence type="ECO:0000313" key="2">
    <source>
        <dbReference type="Proteomes" id="UP000611762"/>
    </source>
</evidence>
<dbReference type="RefSeq" id="WP_177680031.1">
    <property type="nucleotide sequence ID" value="NZ_JACRSU010000003.1"/>
</dbReference>
<dbReference type="Proteomes" id="UP000611762">
    <property type="component" value="Unassembled WGS sequence"/>
</dbReference>
<dbReference type="Pfam" id="PF02620">
    <property type="entry name" value="YceD"/>
    <property type="match status" value="1"/>
</dbReference>
<dbReference type="InterPro" id="IPR003772">
    <property type="entry name" value="YceD"/>
</dbReference>
<keyword evidence="2" id="KW-1185">Reference proteome</keyword>
<sequence>MICDLSTVLNNDGACLTISGTVDAGNAADGLGVTFSNGVCVTGEIVCRSDVLELSAHVEGTFHTNCARCLKELELPLSFDFTETLTQNSEEIDDKDSVIVFSGTTVDLSEIVSSNILLNLSYKYLCSEDCRGLCPKCGADLNDGPCGCEDDEIDPRWEKLKNFK</sequence>
<comment type="caution">
    <text evidence="1">The sequence shown here is derived from an EMBL/GenBank/DDBJ whole genome shotgun (WGS) entry which is preliminary data.</text>
</comment>
<accession>A0A926DLH9</accession>
<proteinExistence type="predicted"/>
<gene>
    <name evidence="1" type="ORF">H8698_09275</name>
</gene>
<organism evidence="1 2">
    <name type="scientific">Congzhengia minquanensis</name>
    <dbReference type="NCBI Taxonomy" id="2763657"/>
    <lineage>
        <taxon>Bacteria</taxon>
        <taxon>Bacillati</taxon>
        <taxon>Bacillota</taxon>
        <taxon>Clostridia</taxon>
        <taxon>Eubacteriales</taxon>
        <taxon>Oscillospiraceae</taxon>
        <taxon>Congzhengia</taxon>
    </lineage>
</organism>
<dbReference type="AlphaFoldDB" id="A0A926DLH9"/>
<dbReference type="EMBL" id="JACRSU010000003">
    <property type="protein sequence ID" value="MBC8541163.1"/>
    <property type="molecule type" value="Genomic_DNA"/>
</dbReference>
<dbReference type="PANTHER" id="PTHR34374:SF1">
    <property type="entry name" value="LARGE RIBOSOMAL RNA SUBUNIT ACCUMULATION PROTEIN YCED HOMOLOG 1, CHLOROPLASTIC"/>
    <property type="match status" value="1"/>
</dbReference>
<dbReference type="PANTHER" id="PTHR34374">
    <property type="entry name" value="LARGE RIBOSOMAL RNA SUBUNIT ACCUMULATION PROTEIN YCED HOMOLOG 1, CHLOROPLASTIC"/>
    <property type="match status" value="1"/>
</dbReference>
<protein>
    <submittedName>
        <fullName evidence="1">DUF177 domain-containing protein</fullName>
    </submittedName>
</protein>
<name>A0A926DLH9_9FIRM</name>
<reference evidence="1" key="1">
    <citation type="submission" date="2020-08" db="EMBL/GenBank/DDBJ databases">
        <title>Genome public.</title>
        <authorList>
            <person name="Liu C."/>
            <person name="Sun Q."/>
        </authorList>
    </citation>
    <scope>NUCLEOTIDE SEQUENCE</scope>
    <source>
        <strain evidence="1">H8</strain>
    </source>
</reference>
<evidence type="ECO:0000313" key="1">
    <source>
        <dbReference type="EMBL" id="MBC8541163.1"/>
    </source>
</evidence>